<feature type="transmembrane region" description="Helical" evidence="5">
    <location>
        <begin position="655"/>
        <end position="675"/>
    </location>
</feature>
<dbReference type="InterPro" id="IPR006202">
    <property type="entry name" value="Neur_chan_lig-bd"/>
</dbReference>
<dbReference type="InterPro" id="IPR018000">
    <property type="entry name" value="Neurotransmitter_ion_chnl_CS"/>
</dbReference>
<sequence length="842" mass="92734">MAGQTRGLRRGREGRVSGTVSVAMRSLCVACMLLALGPVVSGQADETALKNRPVFIYAELGGSPEETTLATLEGEVRAAGYNTTRFPACFATTAICRDGTSLRNTSCAAAKECAASTFERITSSLGTEGGLLVIGLDPSALERAVGGHDTLWDPDPGYASTTETLNRLMALGLRVLFLNFPIQSILDNGGHLVTPRYREASEDMAVKSCRFLDARSTVVIITRNVTLDPFGAYKRTKGFEDGIKAECDGGVVSKMKVITTNSEAATYAVALSLLRGMRKIELIFTENEKDMKQVFAAAEKAGKMGRELRPSFVNGAGSLYGGWSYQMHQQGFLTMYTADLLNSATSGLVPEVVTALPLYLEPEEGVGHTVTLRDDFRVLETETFLRSDAPRSDLKASLTEGASVKEMPATMSGAINITLDFDIQFLQLDLPESLFVTRVNLLARWVDSRLTWSSHHDIKTLVIEKESLWHPNITAEFYREQRVIKEKIELAQDGTVSYIIQVDLEVACDFDFRDFPGDKQACGVDFISDTVDANLVAGNLRFAARVKGYFDPTYLLQTRAVSEAEREVLMLTSDFKVALDFEIRRQANAFLKFVVPGIVLEVLTTMLFFIQALGPRVQVATICVLTQVNLRSSVYNQLPDTANADWLELWFNFNLFYSALLFSCFAINWDSILWNKIFMYHVRSKLHRERSRRSRVRSREISKPPGSLQDANTIQTENITIELASAMSAGASGADSPERSPVAATSAHPENTLKHNLGNLANRLSFAQRGKVEGEEEMLAKLLPNEETIDVYSFLVFALLYAVGAGWILASHDWSPPGEVVGKMVLDGTIDSDFSGTRLISQ</sequence>
<evidence type="ECO:0000256" key="4">
    <source>
        <dbReference type="ARBA" id="ARBA00023136"/>
    </source>
</evidence>
<dbReference type="AlphaFoldDB" id="A0A6T7VZ12"/>
<dbReference type="InterPro" id="IPR028082">
    <property type="entry name" value="Peripla_BP_I"/>
</dbReference>
<dbReference type="Gene3D" id="1.20.58.390">
    <property type="entry name" value="Neurotransmitter-gated ion-channel transmembrane domain"/>
    <property type="match status" value="1"/>
</dbReference>
<dbReference type="Gene3D" id="2.70.170.10">
    <property type="entry name" value="Neurotransmitter-gated ion-channel ligand-binding domain"/>
    <property type="match status" value="1"/>
</dbReference>
<evidence type="ECO:0000256" key="5">
    <source>
        <dbReference type="SAM" id="Phobius"/>
    </source>
</evidence>
<feature type="signal peptide" evidence="6">
    <location>
        <begin position="1"/>
        <end position="42"/>
    </location>
</feature>
<evidence type="ECO:0000259" key="7">
    <source>
        <dbReference type="Pfam" id="PF02931"/>
    </source>
</evidence>
<evidence type="ECO:0000256" key="6">
    <source>
        <dbReference type="SAM" id="SignalP"/>
    </source>
</evidence>
<feature type="chain" id="PRO_5035676792" description="Neurotransmitter-gated ion-channel ligand-binding domain-containing protein" evidence="6">
    <location>
        <begin position="43"/>
        <end position="842"/>
    </location>
</feature>
<dbReference type="SUPFAM" id="SSF90112">
    <property type="entry name" value="Neurotransmitter-gated ion-channel transmembrane pore"/>
    <property type="match status" value="1"/>
</dbReference>
<dbReference type="Gene3D" id="3.40.50.2300">
    <property type="match status" value="1"/>
</dbReference>
<dbReference type="InterPro" id="IPR006201">
    <property type="entry name" value="Neur_channel"/>
</dbReference>
<name>A0A6T7VZ12_9CHLO</name>
<dbReference type="EMBL" id="HBFA01015883">
    <property type="protein sequence ID" value="CAD8665393.1"/>
    <property type="molecule type" value="Transcribed_RNA"/>
</dbReference>
<proteinExistence type="predicted"/>
<dbReference type="SUPFAM" id="SSF53822">
    <property type="entry name" value="Periplasmic binding protein-like I"/>
    <property type="match status" value="1"/>
</dbReference>
<evidence type="ECO:0000256" key="2">
    <source>
        <dbReference type="ARBA" id="ARBA00022692"/>
    </source>
</evidence>
<evidence type="ECO:0000256" key="1">
    <source>
        <dbReference type="ARBA" id="ARBA00004141"/>
    </source>
</evidence>
<reference evidence="8" key="1">
    <citation type="submission" date="2021-01" db="EMBL/GenBank/DDBJ databases">
        <authorList>
            <person name="Corre E."/>
            <person name="Pelletier E."/>
            <person name="Niang G."/>
            <person name="Scheremetjew M."/>
            <person name="Finn R."/>
            <person name="Kale V."/>
            <person name="Holt S."/>
            <person name="Cochrane G."/>
            <person name="Meng A."/>
            <person name="Brown T."/>
            <person name="Cohen L."/>
        </authorList>
    </citation>
    <scope>NUCLEOTIDE SEQUENCE</scope>
    <source>
        <strain evidence="8">CCMP722</strain>
    </source>
</reference>
<keyword evidence="3 5" id="KW-1133">Transmembrane helix</keyword>
<dbReference type="SUPFAM" id="SSF63712">
    <property type="entry name" value="Nicotinic receptor ligand binding domain-like"/>
    <property type="match status" value="1"/>
</dbReference>
<dbReference type="GO" id="GO:0016020">
    <property type="term" value="C:membrane"/>
    <property type="evidence" value="ECO:0007669"/>
    <property type="project" value="UniProtKB-SubCell"/>
</dbReference>
<dbReference type="InterPro" id="IPR036734">
    <property type="entry name" value="Neur_chan_lig-bd_sf"/>
</dbReference>
<organism evidence="8">
    <name type="scientific">Pyramimonas obovata</name>
    <dbReference type="NCBI Taxonomy" id="1411642"/>
    <lineage>
        <taxon>Eukaryota</taxon>
        <taxon>Viridiplantae</taxon>
        <taxon>Chlorophyta</taxon>
        <taxon>Pyramimonadophyceae</taxon>
        <taxon>Pyramimonadales</taxon>
        <taxon>Pyramimonadaceae</taxon>
        <taxon>Pyramimonas</taxon>
        <taxon>Pyramimonas incertae sedis</taxon>
    </lineage>
</organism>
<dbReference type="Pfam" id="PF02931">
    <property type="entry name" value="Neur_chan_LBD"/>
    <property type="match status" value="1"/>
</dbReference>
<keyword evidence="6" id="KW-0732">Signal</keyword>
<dbReference type="PROSITE" id="PS00236">
    <property type="entry name" value="NEUROTR_ION_CHANNEL"/>
    <property type="match status" value="1"/>
</dbReference>
<gene>
    <name evidence="8" type="ORF">POBO1169_LOCUS8173</name>
    <name evidence="9" type="ORF">POBO1169_LOCUS8174</name>
</gene>
<dbReference type="GO" id="GO:0005230">
    <property type="term" value="F:extracellular ligand-gated monoatomic ion channel activity"/>
    <property type="evidence" value="ECO:0007669"/>
    <property type="project" value="InterPro"/>
</dbReference>
<dbReference type="GO" id="GO:0004888">
    <property type="term" value="F:transmembrane signaling receptor activity"/>
    <property type="evidence" value="ECO:0007669"/>
    <property type="project" value="InterPro"/>
</dbReference>
<protein>
    <recommendedName>
        <fullName evidence="7">Neurotransmitter-gated ion-channel ligand-binding domain-containing protein</fullName>
    </recommendedName>
</protein>
<dbReference type="EMBL" id="HBFA01015884">
    <property type="protein sequence ID" value="CAD8665395.1"/>
    <property type="molecule type" value="Transcribed_RNA"/>
</dbReference>
<feature type="domain" description="Neurotransmitter-gated ion-channel ligand-binding" evidence="7">
    <location>
        <begin position="395"/>
        <end position="540"/>
    </location>
</feature>
<accession>A0A6T7VZ12</accession>
<evidence type="ECO:0000313" key="9">
    <source>
        <dbReference type="EMBL" id="CAD8665395.1"/>
    </source>
</evidence>
<evidence type="ECO:0000313" key="8">
    <source>
        <dbReference type="EMBL" id="CAD8665393.1"/>
    </source>
</evidence>
<dbReference type="PANTHER" id="PTHR18945">
    <property type="entry name" value="NEUROTRANSMITTER GATED ION CHANNEL"/>
    <property type="match status" value="1"/>
</dbReference>
<feature type="transmembrane region" description="Helical" evidence="5">
    <location>
        <begin position="791"/>
        <end position="810"/>
    </location>
</feature>
<evidence type="ECO:0000256" key="3">
    <source>
        <dbReference type="ARBA" id="ARBA00022989"/>
    </source>
</evidence>
<dbReference type="InterPro" id="IPR038050">
    <property type="entry name" value="Neuro_actylchol_rec"/>
</dbReference>
<dbReference type="InterPro" id="IPR036719">
    <property type="entry name" value="Neuro-gated_channel_TM_sf"/>
</dbReference>
<comment type="subcellular location">
    <subcellularLocation>
        <location evidence="1">Membrane</location>
        <topology evidence="1">Multi-pass membrane protein</topology>
    </subcellularLocation>
</comment>
<keyword evidence="4 5" id="KW-0472">Membrane</keyword>
<keyword evidence="2 5" id="KW-0812">Transmembrane</keyword>